<protein>
    <recommendedName>
        <fullName evidence="2">Heme chaperone HemW</fullName>
    </recommendedName>
</protein>
<dbReference type="SMART" id="SM00729">
    <property type="entry name" value="Elp3"/>
    <property type="match status" value="1"/>
</dbReference>
<keyword evidence="2" id="KW-0963">Cytoplasm</keyword>
<gene>
    <name evidence="4" type="primary">hemW</name>
    <name evidence="4" type="ORF">FRD01_00995</name>
</gene>
<dbReference type="SFLD" id="SFLDS00029">
    <property type="entry name" value="Radical_SAM"/>
    <property type="match status" value="1"/>
</dbReference>
<dbReference type="InterPro" id="IPR007197">
    <property type="entry name" value="rSAM"/>
</dbReference>
<dbReference type="SFLD" id="SFLDG01065">
    <property type="entry name" value="anaerobic_coproporphyrinogen-I"/>
    <property type="match status" value="1"/>
</dbReference>
<dbReference type="Gene3D" id="3.80.30.20">
    <property type="entry name" value="tm_1862 like domain"/>
    <property type="match status" value="1"/>
</dbReference>
<dbReference type="GO" id="GO:0051539">
    <property type="term" value="F:4 iron, 4 sulfur cluster binding"/>
    <property type="evidence" value="ECO:0007669"/>
    <property type="project" value="UniProtKB-UniRule"/>
</dbReference>
<keyword evidence="2" id="KW-0479">Metal-binding</keyword>
<keyword evidence="2" id="KW-0004">4Fe-4S</keyword>
<dbReference type="SFLD" id="SFLDF00288">
    <property type="entry name" value="HemN-like__clustered_with_nucl"/>
    <property type="match status" value="1"/>
</dbReference>
<comment type="function">
    <text evidence="2">Probably acts as a heme chaperone, transferring heme to an unknown acceptor. Binds one molecule of heme per monomer, possibly covalently. Binds 1 [4Fe-4S] cluster. The cluster is coordinated with 3 cysteines and an exchangeable S-adenosyl-L-methionine.</text>
</comment>
<dbReference type="AlphaFoldDB" id="A0A5B8XJB5"/>
<dbReference type="SUPFAM" id="SSF102114">
    <property type="entry name" value="Radical SAM enzymes"/>
    <property type="match status" value="1"/>
</dbReference>
<feature type="domain" description="Radical SAM core" evidence="3">
    <location>
        <begin position="6"/>
        <end position="239"/>
    </location>
</feature>
<keyword evidence="2" id="KW-0408">Iron</keyword>
<keyword evidence="2" id="KW-0349">Heme</keyword>
<dbReference type="GO" id="GO:0004109">
    <property type="term" value="F:coproporphyrinogen oxidase activity"/>
    <property type="evidence" value="ECO:0007669"/>
    <property type="project" value="InterPro"/>
</dbReference>
<dbReference type="Pfam" id="PF04055">
    <property type="entry name" value="Radical_SAM"/>
    <property type="match status" value="1"/>
</dbReference>
<dbReference type="KEGG" id="bbae:FRD01_00995"/>
<dbReference type="OrthoDB" id="9808022at2"/>
<dbReference type="InterPro" id="IPR058240">
    <property type="entry name" value="rSAM_sf"/>
</dbReference>
<reference evidence="4 5" key="1">
    <citation type="submission" date="2019-08" db="EMBL/GenBank/DDBJ databases">
        <authorList>
            <person name="Liang Q."/>
        </authorList>
    </citation>
    <scope>NUCLEOTIDE SEQUENCE [LARGE SCALE GENOMIC DNA]</scope>
    <source>
        <strain evidence="4 5">V1718</strain>
    </source>
</reference>
<dbReference type="PROSITE" id="PS51918">
    <property type="entry name" value="RADICAL_SAM"/>
    <property type="match status" value="1"/>
</dbReference>
<name>A0A5B8XJB5_9DELT</name>
<evidence type="ECO:0000259" key="3">
    <source>
        <dbReference type="PROSITE" id="PS51918"/>
    </source>
</evidence>
<keyword evidence="5" id="KW-1185">Reference proteome</keyword>
<dbReference type="NCBIfam" id="TIGR00539">
    <property type="entry name" value="hemN_rel"/>
    <property type="match status" value="1"/>
</dbReference>
<dbReference type="InterPro" id="IPR006638">
    <property type="entry name" value="Elp3/MiaA/NifB-like_rSAM"/>
</dbReference>
<dbReference type="EMBL" id="CP042467">
    <property type="protein sequence ID" value="QED25862.1"/>
    <property type="molecule type" value="Genomic_DNA"/>
</dbReference>
<dbReference type="GO" id="GO:0046872">
    <property type="term" value="F:metal ion binding"/>
    <property type="evidence" value="ECO:0007669"/>
    <property type="project" value="UniProtKB-UniRule"/>
</dbReference>
<dbReference type="InterPro" id="IPR004559">
    <property type="entry name" value="HemW-like"/>
</dbReference>
<evidence type="ECO:0000313" key="5">
    <source>
        <dbReference type="Proteomes" id="UP000321595"/>
    </source>
</evidence>
<sequence length="387" mass="43293">MSVIFAPEGRPASIYVHIPFCERLCPYCDFAVAIRKEIPEEDYVQALIKEWEARKYRLSGRELVSVYFGGGTPSILSGAAIPRVLDSFSSVMNGVREVCVEANPTSVTDEKIRAWAAAGVTRVSLGVQTFSERYLRALGRNHDSDGALRAVELLLGSPLDISLDFIVGGPGNDRGEVEDDLRLLEKFGVDHVSAYQMTIEENTAFGKQNKRGELRVPKDDTVAELLDQMRDGLEAMGFEQYEVSNFGRAGVRSVHNQNYWRGGEYLGLGVGAHSLSISVIAERRANSRNLKAYLADPTEAHELETLYDLDHCRERLFLGMRSISGFELGALRRQFPHLDNDYFERVATSLAPFVNRGWLTQDDELYQPTKVGLYFSDSMAEAIFEVE</sequence>
<keyword evidence="2" id="KW-0143">Chaperone</keyword>
<dbReference type="InterPro" id="IPR010723">
    <property type="entry name" value="HemN_C"/>
</dbReference>
<dbReference type="GO" id="GO:0005737">
    <property type="term" value="C:cytoplasm"/>
    <property type="evidence" value="ECO:0007669"/>
    <property type="project" value="UniProtKB-SubCell"/>
</dbReference>
<dbReference type="PANTHER" id="PTHR13932">
    <property type="entry name" value="COPROPORPHYRINIGEN III OXIDASE"/>
    <property type="match status" value="1"/>
</dbReference>
<evidence type="ECO:0000256" key="2">
    <source>
        <dbReference type="RuleBase" id="RU364116"/>
    </source>
</evidence>
<dbReference type="GO" id="GO:0006779">
    <property type="term" value="P:porphyrin-containing compound biosynthetic process"/>
    <property type="evidence" value="ECO:0007669"/>
    <property type="project" value="InterPro"/>
</dbReference>
<accession>A0A5B8XJB5</accession>
<dbReference type="CDD" id="cd01335">
    <property type="entry name" value="Radical_SAM"/>
    <property type="match status" value="1"/>
</dbReference>
<keyword evidence="2" id="KW-0949">S-adenosyl-L-methionine</keyword>
<proteinExistence type="inferred from homology"/>
<dbReference type="PANTHER" id="PTHR13932:SF5">
    <property type="entry name" value="RADICAL S-ADENOSYL METHIONINE DOMAIN-CONTAINING PROTEIN 1, MITOCHONDRIAL"/>
    <property type="match status" value="1"/>
</dbReference>
<keyword evidence="2" id="KW-0411">Iron-sulfur</keyword>
<dbReference type="InterPro" id="IPR034505">
    <property type="entry name" value="Coproporphyrinogen-III_oxidase"/>
</dbReference>
<dbReference type="Proteomes" id="UP000321595">
    <property type="component" value="Chromosome"/>
</dbReference>
<dbReference type="RefSeq" id="WP_146956803.1">
    <property type="nucleotide sequence ID" value="NZ_CP042467.1"/>
</dbReference>
<dbReference type="SFLD" id="SFLDF00562">
    <property type="entry name" value="HemN-like__clustered_with_heat"/>
    <property type="match status" value="1"/>
</dbReference>
<dbReference type="Pfam" id="PF06969">
    <property type="entry name" value="HemN_C"/>
    <property type="match status" value="1"/>
</dbReference>
<dbReference type="InterPro" id="IPR023404">
    <property type="entry name" value="rSAM_horseshoe"/>
</dbReference>
<organism evidence="4 5">
    <name type="scientific">Microvenator marinus</name>
    <dbReference type="NCBI Taxonomy" id="2600177"/>
    <lineage>
        <taxon>Bacteria</taxon>
        <taxon>Deltaproteobacteria</taxon>
        <taxon>Bradymonadales</taxon>
        <taxon>Microvenatoraceae</taxon>
        <taxon>Microvenator</taxon>
    </lineage>
</organism>
<evidence type="ECO:0000313" key="4">
    <source>
        <dbReference type="EMBL" id="QED25862.1"/>
    </source>
</evidence>
<comment type="subcellular location">
    <subcellularLocation>
        <location evidence="2">Cytoplasm</location>
    </subcellularLocation>
</comment>
<evidence type="ECO:0000256" key="1">
    <source>
        <dbReference type="ARBA" id="ARBA00006100"/>
    </source>
</evidence>
<comment type="similarity">
    <text evidence="1">Belongs to the anaerobic coproporphyrinogen-III oxidase family. HemW subfamily.</text>
</comment>